<feature type="region of interest" description="Disordered" evidence="1">
    <location>
        <begin position="17"/>
        <end position="40"/>
    </location>
</feature>
<protein>
    <submittedName>
        <fullName evidence="2">Uncharacterized protein</fullName>
    </submittedName>
</protein>
<dbReference type="RefSeq" id="WP_265092654.1">
    <property type="nucleotide sequence ID" value="NZ_JAPKMY010000009.1"/>
</dbReference>
<organism evidence="2 3">
    <name type="scientific">Acinetobacter nematophilus</name>
    <dbReference type="NCBI Taxonomy" id="2994642"/>
    <lineage>
        <taxon>Bacteria</taxon>
        <taxon>Pseudomonadati</taxon>
        <taxon>Pseudomonadota</taxon>
        <taxon>Gammaproteobacteria</taxon>
        <taxon>Moraxellales</taxon>
        <taxon>Moraxellaceae</taxon>
        <taxon>Acinetobacter</taxon>
    </lineage>
</organism>
<accession>A0A9X3DWF3</accession>
<keyword evidence="3" id="KW-1185">Reference proteome</keyword>
<evidence type="ECO:0000313" key="2">
    <source>
        <dbReference type="EMBL" id="MCX5469205.1"/>
    </source>
</evidence>
<dbReference type="Proteomes" id="UP001146019">
    <property type="component" value="Unassembled WGS sequence"/>
</dbReference>
<proteinExistence type="predicted"/>
<comment type="caution">
    <text evidence="2">The sequence shown here is derived from an EMBL/GenBank/DDBJ whole genome shotgun (WGS) entry which is preliminary data.</text>
</comment>
<name>A0A9X3DWF3_9GAMM</name>
<evidence type="ECO:0000313" key="3">
    <source>
        <dbReference type="Proteomes" id="UP001146019"/>
    </source>
</evidence>
<feature type="compositionally biased region" description="Basic and acidic residues" evidence="1">
    <location>
        <begin position="27"/>
        <end position="40"/>
    </location>
</feature>
<reference evidence="2" key="1">
    <citation type="submission" date="2022-11" db="EMBL/GenBank/DDBJ databases">
        <title>Biodiversity and phylogenetic relationships of bacteria.</title>
        <authorList>
            <person name="Machado R.A.R."/>
            <person name="Bhat A."/>
            <person name="Loulou A."/>
            <person name="Kallel S."/>
        </authorList>
    </citation>
    <scope>NUCLEOTIDE SEQUENCE</scope>
    <source>
        <strain evidence="2">A-IN1</strain>
    </source>
</reference>
<dbReference type="EMBL" id="JAPKMY010000009">
    <property type="protein sequence ID" value="MCX5469205.1"/>
    <property type="molecule type" value="Genomic_DNA"/>
</dbReference>
<gene>
    <name evidence="2" type="ORF">OSH00_15870</name>
</gene>
<dbReference type="AlphaFoldDB" id="A0A9X3DWF3"/>
<sequence length="40" mass="4483">MMKHVVIKQSQMQIGLHGNAFAQGSSPDRDDSRKSDQKLL</sequence>
<evidence type="ECO:0000256" key="1">
    <source>
        <dbReference type="SAM" id="MobiDB-lite"/>
    </source>
</evidence>